<reference evidence="3 4" key="1">
    <citation type="journal article" date="2008" name="FEMS Yeast Res.">
        <title>Comparative genome analysis of a Saccharomyces cerevisiae wine strain.</title>
        <authorList>
            <person name="Borneman A.R."/>
            <person name="Forgan A.H."/>
            <person name="Pretorius I.S."/>
            <person name="Chambers P.J."/>
        </authorList>
    </citation>
    <scope>NUCLEOTIDE SEQUENCE [LARGE SCALE GENOMIC DNA]</scope>
    <source>
        <strain evidence="3 4">AWRI1631</strain>
    </source>
</reference>
<feature type="transmembrane region" description="Helical" evidence="2">
    <location>
        <begin position="79"/>
        <end position="95"/>
    </location>
</feature>
<evidence type="ECO:0000256" key="1">
    <source>
        <dbReference type="SAM" id="MobiDB-lite"/>
    </source>
</evidence>
<sequence>MMILRSPPTDIPATPMSQPLITSPRPSLNANGLPLVFLSKTLPFFNLPMYLMPTLAPLLACGPLPIVRSSITMPPSKTLLFGLCLSCSFLLLGFVGPSSKSFLNSTFFTFLAFFSSSFSSCFLFFSFLLFLGSGLTSSFCSSSSCSSSPSLSSSSSSWTSSIRTSSSSSSSKSSMSSPIISSSSGVKS</sequence>
<feature type="transmembrane region" description="Helical" evidence="2">
    <location>
        <begin position="107"/>
        <end position="131"/>
    </location>
</feature>
<comment type="caution">
    <text evidence="3">The sequence shown here is derived from an EMBL/GenBank/DDBJ whole genome shotgun (WGS) entry which is preliminary data.</text>
</comment>
<feature type="region of interest" description="Disordered" evidence="1">
    <location>
        <begin position="145"/>
        <end position="188"/>
    </location>
</feature>
<feature type="transmembrane region" description="Helical" evidence="2">
    <location>
        <begin position="47"/>
        <end position="67"/>
    </location>
</feature>
<keyword evidence="2" id="KW-0812">Transmembrane</keyword>
<keyword evidence="2" id="KW-0472">Membrane</keyword>
<dbReference type="AlphaFoldDB" id="B5VP57"/>
<protein>
    <submittedName>
        <fullName evidence="3">Uncharacterized protein</fullName>
    </submittedName>
</protein>
<evidence type="ECO:0000313" key="3">
    <source>
        <dbReference type="EMBL" id="EDZ70287.1"/>
    </source>
</evidence>
<gene>
    <name evidence="3" type="ORF">AWRI1631_130620</name>
</gene>
<name>B5VP57_YEAS6</name>
<evidence type="ECO:0000256" key="2">
    <source>
        <dbReference type="SAM" id="Phobius"/>
    </source>
</evidence>
<accession>B5VP57</accession>
<keyword evidence="2" id="KW-1133">Transmembrane helix</keyword>
<proteinExistence type="predicted"/>
<organism evidence="3 4">
    <name type="scientific">Saccharomyces cerevisiae (strain AWRI1631)</name>
    <name type="common">Baker's yeast</name>
    <dbReference type="NCBI Taxonomy" id="545124"/>
    <lineage>
        <taxon>Eukaryota</taxon>
        <taxon>Fungi</taxon>
        <taxon>Dikarya</taxon>
        <taxon>Ascomycota</taxon>
        <taxon>Saccharomycotina</taxon>
        <taxon>Saccharomycetes</taxon>
        <taxon>Saccharomycetales</taxon>
        <taxon>Saccharomycetaceae</taxon>
        <taxon>Saccharomyces</taxon>
    </lineage>
</organism>
<dbReference type="Proteomes" id="UP000008988">
    <property type="component" value="Unassembled WGS sequence"/>
</dbReference>
<dbReference type="EMBL" id="ABSV01001763">
    <property type="protein sequence ID" value="EDZ70287.1"/>
    <property type="molecule type" value="Genomic_DNA"/>
</dbReference>
<evidence type="ECO:0000313" key="4">
    <source>
        <dbReference type="Proteomes" id="UP000008988"/>
    </source>
</evidence>